<dbReference type="AlphaFoldDB" id="A0A3A9J6M7"/>
<evidence type="ECO:0000313" key="8">
    <source>
        <dbReference type="Proteomes" id="UP000278036"/>
    </source>
</evidence>
<dbReference type="Pfam" id="PF04280">
    <property type="entry name" value="Tim44"/>
    <property type="match status" value="1"/>
</dbReference>
<gene>
    <name evidence="5" type="ORF">D6Z83_21515</name>
    <name evidence="6" type="ORF">EBE87_04435</name>
</gene>
<sequence length="333" mass="34847">MQRSARYLAALAVLALALGPALAEARPGGGFSSGSRGSRSYSPPPATRTIPNSTARPFDRTTTPETRPATPASPGMAGAAGAARPGGFFGGGFMAGMMGGLIGVGLGGLLFGNGLFGGIHGIGGILGLILQVVLVVWLVRFVMRKLRGRTQHAMAGGPRPGAVPGAKPAAAAAGSYARQMQDMRGPGGMGGGRAPTGTPVQVGQADFQAFERLLREVNEAWSRRDEAALSRLTTPEMAGYFAGDLRDLAARNWANETRDVRLEQGDLSEAWREGNTEYATVAMRFSLIDVTRDLGTGQVVEGDPQQRQTVAELWTFARQGGGAWRLSAIQQPN</sequence>
<feature type="signal peptide" evidence="3">
    <location>
        <begin position="1"/>
        <end position="23"/>
    </location>
</feature>
<name>A0A3A9J6M7_9PROT</name>
<dbReference type="InterPro" id="IPR007379">
    <property type="entry name" value="Tim44-like_dom"/>
</dbReference>
<accession>A0A3A9J6M7</accession>
<protein>
    <submittedName>
        <fullName evidence="5">Tim44 domain-containing protein</fullName>
    </submittedName>
</protein>
<dbReference type="PANTHER" id="PTHR41542">
    <property type="entry name" value="BLL5807 PROTEIN"/>
    <property type="match status" value="1"/>
</dbReference>
<dbReference type="PANTHER" id="PTHR41542:SF1">
    <property type="entry name" value="BLL5807 PROTEIN"/>
    <property type="match status" value="1"/>
</dbReference>
<evidence type="ECO:0000313" key="5">
    <source>
        <dbReference type="EMBL" id="RKK02102.1"/>
    </source>
</evidence>
<dbReference type="SMART" id="SM00978">
    <property type="entry name" value="Tim44"/>
    <property type="match status" value="1"/>
</dbReference>
<dbReference type="OrthoDB" id="9780873at2"/>
<evidence type="ECO:0000256" key="1">
    <source>
        <dbReference type="SAM" id="MobiDB-lite"/>
    </source>
</evidence>
<organism evidence="5 8">
    <name type="scientific">Teichococcus wenyumeiae</name>
    <dbReference type="NCBI Taxonomy" id="2478470"/>
    <lineage>
        <taxon>Bacteria</taxon>
        <taxon>Pseudomonadati</taxon>
        <taxon>Pseudomonadota</taxon>
        <taxon>Alphaproteobacteria</taxon>
        <taxon>Acetobacterales</taxon>
        <taxon>Roseomonadaceae</taxon>
        <taxon>Roseomonas</taxon>
    </lineage>
</organism>
<reference evidence="5 8" key="1">
    <citation type="submission" date="2018-09" db="EMBL/GenBank/DDBJ databases">
        <title>Roseomonas sp. nov., isolated from feces of Tibetan antelopes in the Qinghai-Tibet plateau, China.</title>
        <authorList>
            <person name="Tian Z."/>
        </authorList>
    </citation>
    <scope>NUCLEOTIDE SEQUENCE [LARGE SCALE GENOMIC DNA]</scope>
    <source>
        <strain evidence="6 7">Z23</strain>
        <strain evidence="5 8">Z24</strain>
    </source>
</reference>
<feature type="compositionally biased region" description="Low complexity" evidence="1">
    <location>
        <begin position="60"/>
        <end position="78"/>
    </location>
</feature>
<keyword evidence="2" id="KW-0472">Membrane</keyword>
<feature type="transmembrane region" description="Helical" evidence="2">
    <location>
        <begin position="115"/>
        <end position="139"/>
    </location>
</feature>
<evidence type="ECO:0000313" key="7">
    <source>
        <dbReference type="Proteomes" id="UP000274097"/>
    </source>
</evidence>
<keyword evidence="2" id="KW-0812">Transmembrane</keyword>
<dbReference type="RefSeq" id="WP_120640267.1">
    <property type="nucleotide sequence ID" value="NZ_RAQU01000184.1"/>
</dbReference>
<proteinExistence type="predicted"/>
<feature type="domain" description="Tim44-like" evidence="4">
    <location>
        <begin position="188"/>
        <end position="331"/>
    </location>
</feature>
<evidence type="ECO:0000259" key="4">
    <source>
        <dbReference type="SMART" id="SM00978"/>
    </source>
</evidence>
<evidence type="ECO:0000313" key="6">
    <source>
        <dbReference type="EMBL" id="RMI26523.1"/>
    </source>
</evidence>
<dbReference type="Proteomes" id="UP000278036">
    <property type="component" value="Unassembled WGS sequence"/>
</dbReference>
<dbReference type="Gene3D" id="3.10.450.240">
    <property type="match status" value="1"/>
</dbReference>
<evidence type="ECO:0000256" key="2">
    <source>
        <dbReference type="SAM" id="Phobius"/>
    </source>
</evidence>
<feature type="region of interest" description="Disordered" evidence="1">
    <location>
        <begin position="26"/>
        <end position="78"/>
    </location>
</feature>
<comment type="caution">
    <text evidence="5">The sequence shown here is derived from an EMBL/GenBank/DDBJ whole genome shotgun (WGS) entry which is preliminary data.</text>
</comment>
<keyword evidence="2" id="KW-1133">Transmembrane helix</keyword>
<feature type="chain" id="PRO_5017266077" evidence="3">
    <location>
        <begin position="24"/>
        <end position="333"/>
    </location>
</feature>
<dbReference type="InParanoid" id="A0A3A9J6M7"/>
<dbReference type="InterPro" id="IPR032710">
    <property type="entry name" value="NTF2-like_dom_sf"/>
</dbReference>
<dbReference type="Proteomes" id="UP000274097">
    <property type="component" value="Unassembled WGS sequence"/>
</dbReference>
<dbReference type="EMBL" id="RFLX01000002">
    <property type="protein sequence ID" value="RMI26523.1"/>
    <property type="molecule type" value="Genomic_DNA"/>
</dbReference>
<keyword evidence="7" id="KW-1185">Reference proteome</keyword>
<evidence type="ECO:0000256" key="3">
    <source>
        <dbReference type="SAM" id="SignalP"/>
    </source>
</evidence>
<dbReference type="SUPFAM" id="SSF54427">
    <property type="entry name" value="NTF2-like"/>
    <property type="match status" value="1"/>
</dbReference>
<dbReference type="EMBL" id="RAQU01000184">
    <property type="protein sequence ID" value="RKK02102.1"/>
    <property type="molecule type" value="Genomic_DNA"/>
</dbReference>
<keyword evidence="3" id="KW-0732">Signal</keyword>